<dbReference type="Proteomes" id="UP000009022">
    <property type="component" value="Unassembled WGS sequence"/>
</dbReference>
<keyword evidence="5" id="KW-1185">Reference proteome</keyword>
<dbReference type="AlphaFoldDB" id="B3RT91"/>
<name>B3RT91_TRIAD</name>
<dbReference type="GeneID" id="6752394"/>
<dbReference type="OrthoDB" id="7103806at2759"/>
<gene>
    <name evidence="4" type="ORF">TRIADDRAFT_54880</name>
</gene>
<dbReference type="InParanoid" id="B3RT91"/>
<dbReference type="RefSeq" id="XP_002111181.1">
    <property type="nucleotide sequence ID" value="XM_002111145.1"/>
</dbReference>
<dbReference type="Gene3D" id="1.25.40.10">
    <property type="entry name" value="Tetratricopeptide repeat domain"/>
    <property type="match status" value="2"/>
</dbReference>
<proteinExistence type="predicted"/>
<dbReference type="PROSITE" id="PS50293">
    <property type="entry name" value="TPR_REGION"/>
    <property type="match status" value="1"/>
</dbReference>
<evidence type="ECO:0000256" key="3">
    <source>
        <dbReference type="PROSITE-ProRule" id="PRU00339"/>
    </source>
</evidence>
<accession>B3RT91</accession>
<dbReference type="EMBL" id="DS985243">
    <property type="protein sequence ID" value="EDV27185.1"/>
    <property type="molecule type" value="Genomic_DNA"/>
</dbReference>
<feature type="repeat" description="TPR" evidence="3">
    <location>
        <begin position="303"/>
        <end position="336"/>
    </location>
</feature>
<feature type="repeat" description="TPR" evidence="3">
    <location>
        <begin position="261"/>
        <end position="294"/>
    </location>
</feature>
<reference evidence="4 5" key="1">
    <citation type="journal article" date="2008" name="Nature">
        <title>The Trichoplax genome and the nature of placozoans.</title>
        <authorList>
            <person name="Srivastava M."/>
            <person name="Begovic E."/>
            <person name="Chapman J."/>
            <person name="Putnam N.H."/>
            <person name="Hellsten U."/>
            <person name="Kawashima T."/>
            <person name="Kuo A."/>
            <person name="Mitros T."/>
            <person name="Salamov A."/>
            <person name="Carpenter M.L."/>
            <person name="Signorovitch A.Y."/>
            <person name="Moreno M.A."/>
            <person name="Kamm K."/>
            <person name="Grimwood J."/>
            <person name="Schmutz J."/>
            <person name="Shapiro H."/>
            <person name="Grigoriev I.V."/>
            <person name="Buss L.W."/>
            <person name="Schierwater B."/>
            <person name="Dellaporta S.L."/>
            <person name="Rokhsar D.S."/>
        </authorList>
    </citation>
    <scope>NUCLEOTIDE SEQUENCE [LARGE SCALE GENOMIC DNA]</scope>
    <source>
        <strain evidence="4 5">Grell-BS-1999</strain>
    </source>
</reference>
<dbReference type="InterPro" id="IPR019734">
    <property type="entry name" value="TPR_rpt"/>
</dbReference>
<dbReference type="HOGENOM" id="CLU_422334_0_0_1"/>
<dbReference type="eggNOG" id="KOG1840">
    <property type="taxonomic scope" value="Eukaryota"/>
</dbReference>
<keyword evidence="2 3" id="KW-0802">TPR repeat</keyword>
<evidence type="ECO:0000256" key="1">
    <source>
        <dbReference type="ARBA" id="ARBA00022737"/>
    </source>
</evidence>
<feature type="repeat" description="TPR" evidence="3">
    <location>
        <begin position="135"/>
        <end position="168"/>
    </location>
</feature>
<dbReference type="CTD" id="6752394"/>
<evidence type="ECO:0000256" key="2">
    <source>
        <dbReference type="ARBA" id="ARBA00022803"/>
    </source>
</evidence>
<dbReference type="Gene3D" id="2.60.220.30">
    <property type="match status" value="1"/>
</dbReference>
<evidence type="ECO:0000313" key="5">
    <source>
        <dbReference type="Proteomes" id="UP000009022"/>
    </source>
</evidence>
<dbReference type="PANTHER" id="PTHR45641">
    <property type="entry name" value="TETRATRICOPEPTIDE REPEAT PROTEIN (AFU_ORTHOLOGUE AFUA_6G03870)"/>
    <property type="match status" value="1"/>
</dbReference>
<evidence type="ECO:0000313" key="4">
    <source>
        <dbReference type="EMBL" id="EDV27185.1"/>
    </source>
</evidence>
<dbReference type="PhylomeDB" id="B3RT91"/>
<dbReference type="SMART" id="SM00028">
    <property type="entry name" value="TPR"/>
    <property type="match status" value="7"/>
</dbReference>
<dbReference type="InterPro" id="IPR011990">
    <property type="entry name" value="TPR-like_helical_dom_sf"/>
</dbReference>
<dbReference type="Pfam" id="PF13424">
    <property type="entry name" value="TPR_12"/>
    <property type="match status" value="3"/>
</dbReference>
<dbReference type="PANTHER" id="PTHR45641:SF1">
    <property type="entry name" value="AAA+ ATPASE DOMAIN-CONTAINING PROTEIN"/>
    <property type="match status" value="1"/>
</dbReference>
<dbReference type="SUPFAM" id="SSF48452">
    <property type="entry name" value="TPR-like"/>
    <property type="match status" value="1"/>
</dbReference>
<sequence length="775" mass="89496">MENESTINKSLASQDHTKNGQRSLQLILNEYKKLLASKLESFGNCHIEVAVIYDKIGHIYYHQSQFDDGLCMYHKSLDIKLIILENNHLDVAITCDHIGRIYYHQSKYHRALSMFERSLNIKLQLLGNYHDIDIAISYRNIGNVYYDLAKYKDALTTYEKSLHIYSKLLGNQHLDVAILYNNMGNIHYQQCNYQFALSMYQKFQRIALKLLGKDNLLIATSYNNIGSIYFDELKYQKALAMYEKALESRIKILGLHHLDVANSYNNIGNVYFKQNKYNLAIVMYQNCLDITLKLVGANHYDVAVCYNNLGSIFSHQAKYDEALSKYQKALAITVQLFGVHHSLVTTIYDNIAQIYQKQHNYQMVKAIKQISSRIRSKARHQQITYTQSTSKGRKELLTQPEWQTEPADLLIESVSGQERKDRNAQNLAHSTGQSWRKFSMTTITEEVAEKEIAFDGYPQVSKICRSGQNQVMTLSQVPGLRLQLNSPSMTDNTLITMTVYYADPPYMLDLLTQYENNHVGYQLIPLSPVVRLEPDYCQLESNGNNPVLLQVPIANTSELCKLLQLDDINQIPIRIVCLNDKGSKCKMEKIKYNYKLDKDGRHCLVFAINHLCDYVVYSYIRSSMQFVSKRLYPTYQQQVKVLAYLSEIHSSKHTTHLKLILARINADERAIADQVRTKLKVTQLAASGLEQVILENGPYQIEFRKMDLECLNQDTAMQIISIDWNQKDYYHLDFDCKFINPHMPWFNIARIFLLPIGQQHGLDMKCCFLSKTGCG</sequence>
<dbReference type="KEGG" id="tad:TRIADDRAFT_54880"/>
<feature type="repeat" description="TPR" evidence="3">
    <location>
        <begin position="219"/>
        <end position="252"/>
    </location>
</feature>
<organism evidence="4 5">
    <name type="scientific">Trichoplax adhaerens</name>
    <name type="common">Trichoplax reptans</name>
    <dbReference type="NCBI Taxonomy" id="10228"/>
    <lineage>
        <taxon>Eukaryota</taxon>
        <taxon>Metazoa</taxon>
        <taxon>Placozoa</taxon>
        <taxon>Uniplacotomia</taxon>
        <taxon>Trichoplacea</taxon>
        <taxon>Trichoplacidae</taxon>
        <taxon>Trichoplax</taxon>
    </lineage>
</organism>
<dbReference type="PROSITE" id="PS50005">
    <property type="entry name" value="TPR"/>
    <property type="match status" value="5"/>
</dbReference>
<protein>
    <submittedName>
        <fullName evidence="4">Uncharacterized protein</fullName>
    </submittedName>
</protein>
<feature type="repeat" description="TPR" evidence="3">
    <location>
        <begin position="92"/>
        <end position="125"/>
    </location>
</feature>
<keyword evidence="1" id="KW-0677">Repeat</keyword>